<evidence type="ECO:0000313" key="3">
    <source>
        <dbReference type="EMBL" id="NJP50241.1"/>
    </source>
</evidence>
<sequence>MTEETQNAAHTGSAASTGDTRGTERAAGGSGPDAAVEGELLLLDPAVRRDPERAAALLHPDFHEFGASGRVWDRATVLALLAGEPEQADPVKVSGMRAVQLAPDVVHLTYDTDADGRRAHRSSLWRRTGTGWRLYFHQGTLFGTETS</sequence>
<dbReference type="Pfam" id="PF14534">
    <property type="entry name" value="DUF4440"/>
    <property type="match status" value="1"/>
</dbReference>
<organism evidence="3 4">
    <name type="scientific">Streptomyces composti</name>
    <dbReference type="NCBI Taxonomy" id="2720025"/>
    <lineage>
        <taxon>Bacteria</taxon>
        <taxon>Bacillati</taxon>
        <taxon>Actinomycetota</taxon>
        <taxon>Actinomycetes</taxon>
        <taxon>Kitasatosporales</taxon>
        <taxon>Streptomycetaceae</taxon>
        <taxon>Streptomyces</taxon>
    </lineage>
</organism>
<feature type="compositionally biased region" description="Polar residues" evidence="1">
    <location>
        <begin position="1"/>
        <end position="20"/>
    </location>
</feature>
<feature type="region of interest" description="Disordered" evidence="1">
    <location>
        <begin position="1"/>
        <end position="34"/>
    </location>
</feature>
<dbReference type="Gene3D" id="3.10.450.50">
    <property type="match status" value="1"/>
</dbReference>
<dbReference type="InterPro" id="IPR027843">
    <property type="entry name" value="DUF4440"/>
</dbReference>
<dbReference type="SUPFAM" id="SSF54427">
    <property type="entry name" value="NTF2-like"/>
    <property type="match status" value="1"/>
</dbReference>
<keyword evidence="4" id="KW-1185">Reference proteome</keyword>
<gene>
    <name evidence="3" type="ORF">HCJ93_09180</name>
</gene>
<dbReference type="EMBL" id="JAATEM010000009">
    <property type="protein sequence ID" value="NJP50241.1"/>
    <property type="molecule type" value="Genomic_DNA"/>
</dbReference>
<feature type="domain" description="DUF4440" evidence="2">
    <location>
        <begin position="42"/>
        <end position="134"/>
    </location>
</feature>
<name>A0ABX1A4B2_9ACTN</name>
<protein>
    <submittedName>
        <fullName evidence="3">Nuclear transport factor 2 family protein</fullName>
    </submittedName>
</protein>
<evidence type="ECO:0000313" key="4">
    <source>
        <dbReference type="Proteomes" id="UP000730591"/>
    </source>
</evidence>
<comment type="caution">
    <text evidence="3">The sequence shown here is derived from an EMBL/GenBank/DDBJ whole genome shotgun (WGS) entry which is preliminary data.</text>
</comment>
<proteinExistence type="predicted"/>
<evidence type="ECO:0000259" key="2">
    <source>
        <dbReference type="Pfam" id="PF14534"/>
    </source>
</evidence>
<dbReference type="InterPro" id="IPR032710">
    <property type="entry name" value="NTF2-like_dom_sf"/>
</dbReference>
<reference evidence="3 4" key="1">
    <citation type="submission" date="2020-03" db="EMBL/GenBank/DDBJ databases">
        <title>WGS of actinomycetes isolated from Thailand.</title>
        <authorList>
            <person name="Thawai C."/>
        </authorList>
    </citation>
    <scope>NUCLEOTIDE SEQUENCE [LARGE SCALE GENOMIC DNA]</scope>
    <source>
        <strain evidence="3 4">SBST2-5</strain>
    </source>
</reference>
<accession>A0ABX1A4B2</accession>
<evidence type="ECO:0000256" key="1">
    <source>
        <dbReference type="SAM" id="MobiDB-lite"/>
    </source>
</evidence>
<dbReference type="Proteomes" id="UP000730591">
    <property type="component" value="Unassembled WGS sequence"/>
</dbReference>